<proteinExistence type="predicted"/>
<reference evidence="3 4" key="1">
    <citation type="submission" date="2024-05" db="EMBL/GenBank/DDBJ databases">
        <title>Genetic variation in Jamaican populations of the coffee berry borer (Hypothenemus hampei).</title>
        <authorList>
            <person name="Errbii M."/>
            <person name="Myrie A."/>
        </authorList>
    </citation>
    <scope>NUCLEOTIDE SEQUENCE [LARGE SCALE GENOMIC DNA]</scope>
    <source>
        <strain evidence="3">JA-Hopewell-2020-01-JO</strain>
        <tissue evidence="3">Whole body</tissue>
    </source>
</reference>
<dbReference type="AlphaFoldDB" id="A0ABD1FHD4"/>
<feature type="transmembrane region" description="Helical" evidence="2">
    <location>
        <begin position="132"/>
        <end position="154"/>
    </location>
</feature>
<name>A0ABD1FHD4_HYPHA</name>
<dbReference type="EMBL" id="JBDJPC010000001">
    <property type="protein sequence ID" value="KAL1518033.1"/>
    <property type="molecule type" value="Genomic_DNA"/>
</dbReference>
<keyword evidence="2" id="KW-1133">Transmembrane helix</keyword>
<dbReference type="InterPro" id="IPR031720">
    <property type="entry name" value="DUF4728"/>
</dbReference>
<evidence type="ECO:0008006" key="5">
    <source>
        <dbReference type="Google" id="ProtNLM"/>
    </source>
</evidence>
<keyword evidence="4" id="KW-1185">Reference proteome</keyword>
<evidence type="ECO:0000313" key="4">
    <source>
        <dbReference type="Proteomes" id="UP001566132"/>
    </source>
</evidence>
<feature type="region of interest" description="Disordered" evidence="1">
    <location>
        <begin position="270"/>
        <end position="293"/>
    </location>
</feature>
<evidence type="ECO:0000256" key="2">
    <source>
        <dbReference type="SAM" id="Phobius"/>
    </source>
</evidence>
<sequence length="293" mass="32275">MVILHSCCCWNSVRKGSIACAIYTGIYYTLNAAQSSVVFHEQYKFLRNNKSISESPIDHDITNETSTILTALVFAFSSCGIFTSLLLFLGIHKNIKYLLIPWIFNMVFFIIVDVIYVVNGLVMHALKWNPSVAILVTIDFFLNALNLYALLCVLSQYQEYRAGRGRATDQEALHRIPNIQYSITQPTATSYLSSHARKPMLYFDKVGTTTAQATPTHSPTGYGQSLLVGVAKKTVKFGDSSEMVMLPSPVQQPPWTESHKSNEVTDRAPLIDSSCGGVDGGNSGSVRGNTIGT</sequence>
<evidence type="ECO:0000313" key="3">
    <source>
        <dbReference type="EMBL" id="KAL1518033.1"/>
    </source>
</evidence>
<comment type="caution">
    <text evidence="3">The sequence shown here is derived from an EMBL/GenBank/DDBJ whole genome shotgun (WGS) entry which is preliminary data.</text>
</comment>
<keyword evidence="2" id="KW-0812">Transmembrane</keyword>
<keyword evidence="2" id="KW-0472">Membrane</keyword>
<feature type="compositionally biased region" description="Polar residues" evidence="1">
    <location>
        <begin position="284"/>
        <end position="293"/>
    </location>
</feature>
<evidence type="ECO:0000256" key="1">
    <source>
        <dbReference type="SAM" id="MobiDB-lite"/>
    </source>
</evidence>
<organism evidence="3 4">
    <name type="scientific">Hypothenemus hampei</name>
    <name type="common">Coffee berry borer</name>
    <dbReference type="NCBI Taxonomy" id="57062"/>
    <lineage>
        <taxon>Eukaryota</taxon>
        <taxon>Metazoa</taxon>
        <taxon>Ecdysozoa</taxon>
        <taxon>Arthropoda</taxon>
        <taxon>Hexapoda</taxon>
        <taxon>Insecta</taxon>
        <taxon>Pterygota</taxon>
        <taxon>Neoptera</taxon>
        <taxon>Endopterygota</taxon>
        <taxon>Coleoptera</taxon>
        <taxon>Polyphaga</taxon>
        <taxon>Cucujiformia</taxon>
        <taxon>Curculionidae</taxon>
        <taxon>Scolytinae</taxon>
        <taxon>Hypothenemus</taxon>
    </lineage>
</organism>
<dbReference type="Proteomes" id="UP001566132">
    <property type="component" value="Unassembled WGS sequence"/>
</dbReference>
<dbReference type="Pfam" id="PF15860">
    <property type="entry name" value="DUF4728"/>
    <property type="match status" value="1"/>
</dbReference>
<accession>A0ABD1FHD4</accession>
<protein>
    <recommendedName>
        <fullName evidence="5">Lysosomal-associated transmembrane protein 4B</fullName>
    </recommendedName>
</protein>
<dbReference type="PANTHER" id="PTHR36694">
    <property type="entry name" value="PASIFLORA 1, ISOFORM A-RELATED"/>
    <property type="match status" value="1"/>
</dbReference>
<feature type="transmembrane region" description="Helical" evidence="2">
    <location>
        <begin position="68"/>
        <end position="91"/>
    </location>
</feature>
<gene>
    <name evidence="3" type="ORF">ABEB36_001719</name>
</gene>
<dbReference type="PANTHER" id="PTHR36694:SF11">
    <property type="entry name" value="LP21121P-RELATED"/>
    <property type="match status" value="1"/>
</dbReference>
<feature type="transmembrane region" description="Helical" evidence="2">
    <location>
        <begin position="103"/>
        <end position="126"/>
    </location>
</feature>